<dbReference type="PANTHER" id="PTHR45136">
    <property type="entry name" value="ABC TRANSPORTER DOMAIN-CONTAINING PROTEIN"/>
    <property type="match status" value="1"/>
</dbReference>
<keyword evidence="5 8" id="KW-1133">Transmembrane helix</keyword>
<protein>
    <recommendedName>
        <fullName evidence="9">ABC transmembrane type-1 domain-containing protein</fullName>
    </recommendedName>
</protein>
<keyword evidence="4" id="KW-0677">Repeat</keyword>
<dbReference type="AlphaFoldDB" id="A0AAV1S644"/>
<dbReference type="SUPFAM" id="SSF90123">
    <property type="entry name" value="ABC transporter transmembrane region"/>
    <property type="match status" value="1"/>
</dbReference>
<keyword evidence="2" id="KW-0813">Transport</keyword>
<evidence type="ECO:0000256" key="7">
    <source>
        <dbReference type="ARBA" id="ARBA00023180"/>
    </source>
</evidence>
<dbReference type="Gene3D" id="1.20.1560.10">
    <property type="entry name" value="ABC transporter type 1, transmembrane domain"/>
    <property type="match status" value="1"/>
</dbReference>
<gene>
    <name evidence="10" type="ORF">DCAF_LOCUS18357</name>
</gene>
<comment type="caution">
    <text evidence="10">The sequence shown here is derived from an EMBL/GenBank/DDBJ whole genome shotgun (WGS) entry which is preliminary data.</text>
</comment>
<dbReference type="GO" id="GO:0016020">
    <property type="term" value="C:membrane"/>
    <property type="evidence" value="ECO:0007669"/>
    <property type="project" value="InterPro"/>
</dbReference>
<keyword evidence="11" id="KW-1185">Reference proteome</keyword>
<evidence type="ECO:0000256" key="2">
    <source>
        <dbReference type="ARBA" id="ARBA00022448"/>
    </source>
</evidence>
<dbReference type="InterPro" id="IPR011527">
    <property type="entry name" value="ABC1_TM_dom"/>
</dbReference>
<dbReference type="PANTHER" id="PTHR45136:SF2">
    <property type="entry name" value="ABC TRANSPORTER DOMAIN-CONTAINING PROTEIN"/>
    <property type="match status" value="1"/>
</dbReference>
<comment type="similarity">
    <text evidence="1">Belongs to the ABC transporter superfamily. ABCB family. Multidrug resistance exporter (TC 3.A.1.201) subfamily.</text>
</comment>
<evidence type="ECO:0000313" key="10">
    <source>
        <dbReference type="EMBL" id="CAK7345682.1"/>
    </source>
</evidence>
<evidence type="ECO:0000256" key="4">
    <source>
        <dbReference type="ARBA" id="ARBA00022737"/>
    </source>
</evidence>
<evidence type="ECO:0000259" key="9">
    <source>
        <dbReference type="PROSITE" id="PS50929"/>
    </source>
</evidence>
<evidence type="ECO:0000313" key="11">
    <source>
        <dbReference type="Proteomes" id="UP001314170"/>
    </source>
</evidence>
<organism evidence="10 11">
    <name type="scientific">Dovyalis caffra</name>
    <dbReference type="NCBI Taxonomy" id="77055"/>
    <lineage>
        <taxon>Eukaryota</taxon>
        <taxon>Viridiplantae</taxon>
        <taxon>Streptophyta</taxon>
        <taxon>Embryophyta</taxon>
        <taxon>Tracheophyta</taxon>
        <taxon>Spermatophyta</taxon>
        <taxon>Magnoliopsida</taxon>
        <taxon>eudicotyledons</taxon>
        <taxon>Gunneridae</taxon>
        <taxon>Pentapetalae</taxon>
        <taxon>rosids</taxon>
        <taxon>fabids</taxon>
        <taxon>Malpighiales</taxon>
        <taxon>Salicaceae</taxon>
        <taxon>Flacourtieae</taxon>
        <taxon>Dovyalis</taxon>
    </lineage>
</organism>
<dbReference type="Proteomes" id="UP001314170">
    <property type="component" value="Unassembled WGS sequence"/>
</dbReference>
<keyword evidence="6 8" id="KW-0472">Membrane</keyword>
<dbReference type="GO" id="GO:0140359">
    <property type="term" value="F:ABC-type transporter activity"/>
    <property type="evidence" value="ECO:0007669"/>
    <property type="project" value="InterPro"/>
</dbReference>
<feature type="transmembrane region" description="Helical" evidence="8">
    <location>
        <begin position="195"/>
        <end position="213"/>
    </location>
</feature>
<evidence type="ECO:0000256" key="8">
    <source>
        <dbReference type="SAM" id="Phobius"/>
    </source>
</evidence>
<dbReference type="Pfam" id="PF00664">
    <property type="entry name" value="ABC_membrane"/>
    <property type="match status" value="1"/>
</dbReference>
<accession>A0AAV1S644</accession>
<feature type="transmembrane region" description="Helical" evidence="8">
    <location>
        <begin position="88"/>
        <end position="113"/>
    </location>
</feature>
<sequence length="300" mass="32405">MAELSSESKKDGQILSKCEVNQKSSRTRSGSLLTVLKQSDWKDVLLMALGSMGSVADGSTMALIMIILSDLMNSYGSGSVSIEDVNKYALSLTYVAVGVASGSFLVGFCWARMAERKTFRLRRQYLKAVLRQDAGFFDTNQGESRTSQIVSNISIDTVTKQGVLTEKTANFISNLTTFITGQLAALYLSCRLATVAIPALLMLIIPGLVYGKLLGEVRKMMQEAYEVAGGIVEQAVSSLGIKQGLMKGMAIGTIGITYAVCALQGCALGASLMNVKYFIEANTAAYRIFDMIYRVPEIDP</sequence>
<name>A0AAV1S644_9ROSI</name>
<evidence type="ECO:0000256" key="5">
    <source>
        <dbReference type="ARBA" id="ARBA00022989"/>
    </source>
</evidence>
<evidence type="ECO:0000256" key="1">
    <source>
        <dbReference type="ARBA" id="ARBA00007577"/>
    </source>
</evidence>
<evidence type="ECO:0000256" key="3">
    <source>
        <dbReference type="ARBA" id="ARBA00022692"/>
    </source>
</evidence>
<dbReference type="EMBL" id="CAWUPB010001168">
    <property type="protein sequence ID" value="CAK7345682.1"/>
    <property type="molecule type" value="Genomic_DNA"/>
</dbReference>
<feature type="transmembrane region" description="Helical" evidence="8">
    <location>
        <begin position="44"/>
        <end position="68"/>
    </location>
</feature>
<dbReference type="GO" id="GO:0005524">
    <property type="term" value="F:ATP binding"/>
    <property type="evidence" value="ECO:0007669"/>
    <property type="project" value="InterPro"/>
</dbReference>
<evidence type="ECO:0000256" key="6">
    <source>
        <dbReference type="ARBA" id="ARBA00023136"/>
    </source>
</evidence>
<keyword evidence="3 8" id="KW-0812">Transmembrane</keyword>
<proteinExistence type="inferred from homology"/>
<dbReference type="InterPro" id="IPR036640">
    <property type="entry name" value="ABC1_TM_sf"/>
</dbReference>
<dbReference type="PROSITE" id="PS50929">
    <property type="entry name" value="ABC_TM1F"/>
    <property type="match status" value="1"/>
</dbReference>
<feature type="domain" description="ABC transmembrane type-1" evidence="9">
    <location>
        <begin position="48"/>
        <end position="239"/>
    </location>
</feature>
<keyword evidence="7" id="KW-0325">Glycoprotein</keyword>
<reference evidence="10 11" key="1">
    <citation type="submission" date="2024-01" db="EMBL/GenBank/DDBJ databases">
        <authorList>
            <person name="Waweru B."/>
        </authorList>
    </citation>
    <scope>NUCLEOTIDE SEQUENCE [LARGE SCALE GENOMIC DNA]</scope>
</reference>